<organism evidence="2 3">
    <name type="scientific">Flammeovirga pectinis</name>
    <dbReference type="NCBI Taxonomy" id="2494373"/>
    <lineage>
        <taxon>Bacteria</taxon>
        <taxon>Pseudomonadati</taxon>
        <taxon>Bacteroidota</taxon>
        <taxon>Cytophagia</taxon>
        <taxon>Cytophagales</taxon>
        <taxon>Flammeovirgaceae</taxon>
        <taxon>Flammeovirga</taxon>
    </lineage>
</organism>
<name>A0A3Q9FLT1_9BACT</name>
<dbReference type="KEGG" id="fll:EI427_00545"/>
<feature type="chain" id="PRO_5018521326" evidence="1">
    <location>
        <begin position="20"/>
        <end position="630"/>
    </location>
</feature>
<evidence type="ECO:0000313" key="2">
    <source>
        <dbReference type="EMBL" id="AZQ60749.1"/>
    </source>
</evidence>
<proteinExistence type="predicted"/>
<keyword evidence="1" id="KW-0732">Signal</keyword>
<dbReference type="OrthoDB" id="976137at2"/>
<protein>
    <submittedName>
        <fullName evidence="2">Uncharacterized protein</fullName>
    </submittedName>
</protein>
<dbReference type="EMBL" id="CP034562">
    <property type="protein sequence ID" value="AZQ60749.1"/>
    <property type="molecule type" value="Genomic_DNA"/>
</dbReference>
<dbReference type="PROSITE" id="PS50007">
    <property type="entry name" value="PIPLC_X_DOMAIN"/>
    <property type="match status" value="1"/>
</dbReference>
<evidence type="ECO:0000256" key="1">
    <source>
        <dbReference type="SAM" id="SignalP"/>
    </source>
</evidence>
<dbReference type="Gene3D" id="3.20.20.80">
    <property type="entry name" value="Glycosidases"/>
    <property type="match status" value="1"/>
</dbReference>
<dbReference type="Proteomes" id="UP000267268">
    <property type="component" value="Chromosome 1"/>
</dbReference>
<keyword evidence="3" id="KW-1185">Reference proteome</keyword>
<evidence type="ECO:0000313" key="3">
    <source>
        <dbReference type="Proteomes" id="UP000267268"/>
    </source>
</evidence>
<dbReference type="RefSeq" id="WP_126610692.1">
    <property type="nucleotide sequence ID" value="NZ_CP034562.1"/>
</dbReference>
<dbReference type="AlphaFoldDB" id="A0A3Q9FLT1"/>
<feature type="signal peptide" evidence="1">
    <location>
        <begin position="1"/>
        <end position="19"/>
    </location>
</feature>
<sequence>MKKLLHLFLFLFFSLSIVAQPNNSELDLPLFSKKLVIAECQPVYNFSRDLGLLSEMKYEGLQGKDIDKLRGKYKTYTPMVSEMFNPMSLEESVAFEMLTAKSMGIDGFKFTIFVNGNKHYIDKFVKVIETYFKVAKEREIDFKFTLNLMFYKQKSVPSSQLKKVATDRLLEMFEKTDHSEHWLKSPDGRVVIFTLSPECIIKEGMSANNVDFYLNNPNIIKKIAKEFEEIRLNVREKIAFVYSTSYPENGTYTNMILDYFPAVSTITYSQAYNERIERVREICKERNRPFIQEVMADHLGTQLFSKQTGKSIKSNSQKAKEISHEDTYVLGQNFKLTSTYRDLLSKAVERDASLIMLSSWNKYSSGSHISPEVHHGFSYGILLKYYKDLWYNQNPVNNEIAIVSFKQYSINQMGYGGIEVRPTIEFKPLIESDSIEVISILKEPADIYCNGHYLGKGKAGLNVHYAPLKTGEVKVQVKRKKAVVLRLITEKEIIESPRRTDWLTNSYSTQDDKLSRAFQNIILDQEMDNMRRRFLLDDKQQMMWRLAASTKFTTNIKNIQKYGDQPKKIVDLKNKTKREYREVISDILSEFDYEVWVDMEEEAEKNEGITNLFAPMQGVVLEEYNVLEAN</sequence>
<accession>A0A3Q9FLT1</accession>
<reference evidence="2 3" key="1">
    <citation type="submission" date="2018-12" db="EMBL/GenBank/DDBJ databases">
        <title>Flammeovirga pectinis sp. nov., isolated from the gut of the Korean scallop, Patinopecten yessoensis.</title>
        <authorList>
            <person name="Bae J.-W."/>
            <person name="Jeong Y.-S."/>
            <person name="Kang W."/>
        </authorList>
    </citation>
    <scope>NUCLEOTIDE SEQUENCE [LARGE SCALE GENOMIC DNA]</scope>
    <source>
        <strain evidence="2 3">L12M1</strain>
    </source>
</reference>
<gene>
    <name evidence="2" type="ORF">EI427_00545</name>
</gene>